<evidence type="ECO:0000313" key="1">
    <source>
        <dbReference type="EMBL" id="KAE8055915.1"/>
    </source>
</evidence>
<dbReference type="Proteomes" id="UP000327013">
    <property type="component" value="Chromosome 5"/>
</dbReference>
<dbReference type="EMBL" id="CM017325">
    <property type="protein sequence ID" value="KAE8055915.1"/>
    <property type="molecule type" value="Genomic_DNA"/>
</dbReference>
<reference evidence="1 2" key="1">
    <citation type="submission" date="2019-06" db="EMBL/GenBank/DDBJ databases">
        <title>A chromosomal-level reference genome of Carpinus fangiana (Coryloideae, Betulaceae).</title>
        <authorList>
            <person name="Yang X."/>
            <person name="Wang Z."/>
            <person name="Zhang L."/>
            <person name="Hao G."/>
            <person name="Liu J."/>
            <person name="Yang Y."/>
        </authorList>
    </citation>
    <scope>NUCLEOTIDE SEQUENCE [LARGE SCALE GENOMIC DNA]</scope>
    <source>
        <strain evidence="1">Cfa_2016G</strain>
        <tissue evidence="1">Leaf</tissue>
    </source>
</reference>
<proteinExistence type="predicted"/>
<gene>
    <name evidence="1" type="ORF">FH972_012725</name>
</gene>
<protein>
    <submittedName>
        <fullName evidence="1">Uncharacterized protein</fullName>
    </submittedName>
</protein>
<dbReference type="AlphaFoldDB" id="A0A5N6R717"/>
<organism evidence="1 2">
    <name type="scientific">Carpinus fangiana</name>
    <dbReference type="NCBI Taxonomy" id="176857"/>
    <lineage>
        <taxon>Eukaryota</taxon>
        <taxon>Viridiplantae</taxon>
        <taxon>Streptophyta</taxon>
        <taxon>Embryophyta</taxon>
        <taxon>Tracheophyta</taxon>
        <taxon>Spermatophyta</taxon>
        <taxon>Magnoliopsida</taxon>
        <taxon>eudicotyledons</taxon>
        <taxon>Gunneridae</taxon>
        <taxon>Pentapetalae</taxon>
        <taxon>rosids</taxon>
        <taxon>fabids</taxon>
        <taxon>Fagales</taxon>
        <taxon>Betulaceae</taxon>
        <taxon>Carpinus</taxon>
    </lineage>
</organism>
<dbReference type="InterPro" id="IPR046960">
    <property type="entry name" value="PPR_At4g14850-like_plant"/>
</dbReference>
<keyword evidence="2" id="KW-1185">Reference proteome</keyword>
<accession>A0A5N6R717</accession>
<dbReference type="PANTHER" id="PTHR47926">
    <property type="entry name" value="PENTATRICOPEPTIDE REPEAT-CONTAINING PROTEIN"/>
    <property type="match status" value="1"/>
</dbReference>
<dbReference type="GO" id="GO:0003723">
    <property type="term" value="F:RNA binding"/>
    <property type="evidence" value="ECO:0007669"/>
    <property type="project" value="InterPro"/>
</dbReference>
<dbReference type="OrthoDB" id="1662615at2759"/>
<dbReference type="GO" id="GO:0009451">
    <property type="term" value="P:RNA modification"/>
    <property type="evidence" value="ECO:0007669"/>
    <property type="project" value="InterPro"/>
</dbReference>
<name>A0A5N6R717_9ROSI</name>
<evidence type="ECO:0000313" key="2">
    <source>
        <dbReference type="Proteomes" id="UP000327013"/>
    </source>
</evidence>
<sequence length="162" mass="17948">MTYFTNLSWALAEGGSNSNGHALVHLFRASTIRVCFQCLCLCLGCPYQTLYFSSFKAALAAIGQLSSLLLGKSIHSKIVKFGVGCSIFFAKCLTDMYGKRGVAEDAIHGVSNKMKDKDTISWNSIVTAYLNRMHSNLQAFYLECDDIWLGHNGDSRKVIQLF</sequence>